<dbReference type="InterPro" id="IPR036259">
    <property type="entry name" value="MFS_trans_sf"/>
</dbReference>
<evidence type="ECO:0000256" key="4">
    <source>
        <dbReference type="ARBA" id="ARBA00022692"/>
    </source>
</evidence>
<evidence type="ECO:0000313" key="7">
    <source>
        <dbReference type="EMBL" id="EFC2248837.1"/>
    </source>
</evidence>
<evidence type="ECO:0000256" key="1">
    <source>
        <dbReference type="ARBA" id="ARBA00004141"/>
    </source>
</evidence>
<dbReference type="CDD" id="cd17321">
    <property type="entry name" value="MFS_MMR_MDR_like"/>
    <property type="match status" value="1"/>
</dbReference>
<evidence type="ECO:0000256" key="5">
    <source>
        <dbReference type="ARBA" id="ARBA00022989"/>
    </source>
</evidence>
<dbReference type="RefSeq" id="WP_057697843.1">
    <property type="nucleotide sequence ID" value="NZ_CAJUZY010000011.1"/>
</dbReference>
<dbReference type="Gene3D" id="1.20.1250.20">
    <property type="entry name" value="MFS general substrate transporter like domains"/>
    <property type="match status" value="1"/>
</dbReference>
<comment type="subcellular location">
    <subcellularLocation>
        <location evidence="1">Membrane</location>
        <topology evidence="1">Multi-pass membrane protein</topology>
    </subcellularLocation>
</comment>
<dbReference type="PROSITE" id="PS50850">
    <property type="entry name" value="MFS"/>
    <property type="match status" value="1"/>
</dbReference>
<dbReference type="GO" id="GO:0016020">
    <property type="term" value="C:membrane"/>
    <property type="evidence" value="ECO:0007669"/>
    <property type="project" value="UniProtKB-SubCell"/>
</dbReference>
<accession>A0A8S7IB27</accession>
<dbReference type="Proteomes" id="UP000531916">
    <property type="component" value="Unassembled WGS sequence"/>
</dbReference>
<sequence length="470" mass="49398">MKSEKITYQGSGRLIFGIVLLVLTFWMFAQSMQAALLPVIARDFNITNNPAKMDLLNFAASITPLFSAACIVAAGALADRFGRMRFSFIGVVLSVAGSAIVALAPDTAILIIGRGLQGISAACIMPSTIALMKTWFEGKKQATALTWWSVGSWGGSGFCVILAGLIEPALGWRAIFWINAGVSILGLLLILGPPESKAPVNDKKFDTCGTTIFIASLICLVLAVSKGRSWGYGDIKFLTTTGLSIVGLISFYFVEKSLPVKGIIQLVDFSLFKSRGYLGATLSNFLLNAIAGAMVIVNTYMLEGRGLSTGDVATMTITYAAAVLLLLPVGQKILFIFGGRLPMIAGTVITSVGVMLMSMTSIEDLMMYKMLVMVGYAMFGLGLGIYATPSTYIAVSSAPQEKAAAAAGIYKLASSLGGAIGVALSLAVYSAFGNINTAGAAGLWLNVSFGLLALLSILFIIPGKQDKTAV</sequence>
<keyword evidence="6" id="KW-0472">Membrane</keyword>
<keyword evidence="2" id="KW-0813">Transport</keyword>
<dbReference type="SUPFAM" id="SSF103473">
    <property type="entry name" value="MFS general substrate transporter"/>
    <property type="match status" value="1"/>
</dbReference>
<dbReference type="GO" id="GO:0022857">
    <property type="term" value="F:transmembrane transporter activity"/>
    <property type="evidence" value="ECO:0007669"/>
    <property type="project" value="InterPro"/>
</dbReference>
<keyword evidence="5" id="KW-1133">Transmembrane helix</keyword>
<protein>
    <submittedName>
        <fullName evidence="7">MFS transporter</fullName>
    </submittedName>
</protein>
<name>A0A8S7IB27_ECOLX</name>
<evidence type="ECO:0000256" key="3">
    <source>
        <dbReference type="ARBA" id="ARBA00022475"/>
    </source>
</evidence>
<evidence type="ECO:0000256" key="6">
    <source>
        <dbReference type="ARBA" id="ARBA00023136"/>
    </source>
</evidence>
<keyword evidence="4" id="KW-0812">Transmembrane</keyword>
<dbReference type="InterPro" id="IPR011701">
    <property type="entry name" value="MFS"/>
</dbReference>
<dbReference type="AlphaFoldDB" id="A0A8S7IB27"/>
<dbReference type="InterPro" id="IPR020846">
    <property type="entry name" value="MFS_dom"/>
</dbReference>
<dbReference type="Pfam" id="PF07690">
    <property type="entry name" value="MFS_1"/>
    <property type="match status" value="1"/>
</dbReference>
<proteinExistence type="predicted"/>
<dbReference type="EMBL" id="AASEPP010000060">
    <property type="protein sequence ID" value="EFC2248837.1"/>
    <property type="molecule type" value="Genomic_DNA"/>
</dbReference>
<keyword evidence="3" id="KW-1003">Cell membrane</keyword>
<dbReference type="PANTHER" id="PTHR42718">
    <property type="entry name" value="MAJOR FACILITATOR SUPERFAMILY MULTIDRUG TRANSPORTER MFSC"/>
    <property type="match status" value="1"/>
</dbReference>
<dbReference type="Gene3D" id="1.20.1720.10">
    <property type="entry name" value="Multidrug resistance protein D"/>
    <property type="match status" value="1"/>
</dbReference>
<evidence type="ECO:0000313" key="8">
    <source>
        <dbReference type="Proteomes" id="UP000531916"/>
    </source>
</evidence>
<comment type="caution">
    <text evidence="7">The sequence shown here is derived from an EMBL/GenBank/DDBJ whole genome shotgun (WGS) entry which is preliminary data.</text>
</comment>
<dbReference type="PANTHER" id="PTHR42718:SF9">
    <property type="entry name" value="MAJOR FACILITATOR SUPERFAMILY MULTIDRUG TRANSPORTER MFSC"/>
    <property type="match status" value="1"/>
</dbReference>
<reference evidence="7 8" key="1">
    <citation type="submission" date="2019-04" db="EMBL/GenBank/DDBJ databases">
        <authorList>
            <consortium name="NARMS: The National Antimicrobial Resistance Monitoring System"/>
        </authorList>
    </citation>
    <scope>NUCLEOTIDE SEQUENCE [LARGE SCALE GENOMIC DNA]</scope>
    <source>
        <strain evidence="7 8">FSIS11919500</strain>
    </source>
</reference>
<evidence type="ECO:0000256" key="2">
    <source>
        <dbReference type="ARBA" id="ARBA00022448"/>
    </source>
</evidence>
<gene>
    <name evidence="7" type="ORF">E5H86_24175</name>
</gene>
<organism evidence="7 8">
    <name type="scientific">Escherichia coli</name>
    <dbReference type="NCBI Taxonomy" id="562"/>
    <lineage>
        <taxon>Bacteria</taxon>
        <taxon>Pseudomonadati</taxon>
        <taxon>Pseudomonadota</taxon>
        <taxon>Gammaproteobacteria</taxon>
        <taxon>Enterobacterales</taxon>
        <taxon>Enterobacteriaceae</taxon>
        <taxon>Escherichia</taxon>
    </lineage>
</organism>